<comment type="caution">
    <text evidence="2">The sequence shown here is derived from an EMBL/GenBank/DDBJ whole genome shotgun (WGS) entry which is preliminary data.</text>
</comment>
<dbReference type="GeneID" id="30006996"/>
<feature type="region of interest" description="Disordered" evidence="1">
    <location>
        <begin position="251"/>
        <end position="280"/>
    </location>
</feature>
<gene>
    <name evidence="2" type="ORF">AYL99_02826</name>
</gene>
<evidence type="ECO:0000313" key="2">
    <source>
        <dbReference type="EMBL" id="OAP63599.1"/>
    </source>
</evidence>
<dbReference type="OrthoDB" id="3439209at2759"/>
<feature type="compositionally biased region" description="Polar residues" evidence="1">
    <location>
        <begin position="316"/>
        <end position="330"/>
    </location>
</feature>
<dbReference type="Proteomes" id="UP000078343">
    <property type="component" value="Unassembled WGS sequence"/>
</dbReference>
<proteinExistence type="predicted"/>
<keyword evidence="3" id="KW-1185">Reference proteome</keyword>
<sequence length="473" mass="52784">MSSSDMTCFEQSHNLTCVRSSAMQQPVHESMNSTASYGANVHFFPSVQNDKHTISTGNPSAYTDWSRNGNNTRFEGPEISRAIHIPPQPADSQNQPFKPDIFRASFNDGSADQTRDFGHYLPVTEMGIDRAMEQSTDRISHVPQGPSLEVDDFTLFFQDLPPDEFDIFMPENSMLDGQAVSGDDLTTPKTLLEVKTPGSSELWPPVVTNYEPHVLDETTLPQHCGAQAHPNLEFGHCQVHDAFTTPQQLEFDSNSLNYPPLPDLPSSGDDQFDFHGGPSAFTMDQYLPTMPYQELESTSAPDQSTQYPDLWASEPATRSPTDFTSNSTPQGRHLGAKGGQRDTSKDTLLVQMKDQGLSYKVIKERLKMEEAESTLRGRYRALTKPREARLRKPEWGDRDIRLLFEGVSHCSKSSSTNLQAASEPDAVSIGQFVNKVPWKQVAEYMEGKGAYRYGNATVKKKYLEVLKTRCAPV</sequence>
<organism evidence="2 3">
    <name type="scientific">Fonsecaea erecta</name>
    <dbReference type="NCBI Taxonomy" id="1367422"/>
    <lineage>
        <taxon>Eukaryota</taxon>
        <taxon>Fungi</taxon>
        <taxon>Dikarya</taxon>
        <taxon>Ascomycota</taxon>
        <taxon>Pezizomycotina</taxon>
        <taxon>Eurotiomycetes</taxon>
        <taxon>Chaetothyriomycetidae</taxon>
        <taxon>Chaetothyriales</taxon>
        <taxon>Herpotrichiellaceae</taxon>
        <taxon>Fonsecaea</taxon>
    </lineage>
</organism>
<evidence type="ECO:0008006" key="4">
    <source>
        <dbReference type="Google" id="ProtNLM"/>
    </source>
</evidence>
<dbReference type="STRING" id="1367422.A0A178ZV21"/>
<dbReference type="AlphaFoldDB" id="A0A178ZV21"/>
<reference evidence="2 3" key="1">
    <citation type="submission" date="2016-04" db="EMBL/GenBank/DDBJ databases">
        <title>Draft genome of Fonsecaea erecta CBS 125763.</title>
        <authorList>
            <person name="Weiss V.A."/>
            <person name="Vicente V.A."/>
            <person name="Raittz R.T."/>
            <person name="Moreno L.F."/>
            <person name="De Souza E.M."/>
            <person name="Pedrosa F.O."/>
            <person name="Steffens M.B."/>
            <person name="Faoro H."/>
            <person name="Tadra-Sfeir M.Z."/>
            <person name="Najafzadeh M.J."/>
            <person name="Felipe M.S."/>
            <person name="Teixeira M."/>
            <person name="Sun J."/>
            <person name="Xi L."/>
            <person name="Gomes R."/>
            <person name="De Azevedo C.M."/>
            <person name="Salgado C.G."/>
            <person name="Da Silva M.B."/>
            <person name="Nascimento M.F."/>
            <person name="Queiroz-Telles F."/>
            <person name="Attili D.S."/>
            <person name="Gorbushina A."/>
        </authorList>
    </citation>
    <scope>NUCLEOTIDE SEQUENCE [LARGE SCALE GENOMIC DNA]</scope>
    <source>
        <strain evidence="2 3">CBS 125763</strain>
    </source>
</reference>
<feature type="compositionally biased region" description="Polar residues" evidence="1">
    <location>
        <begin position="295"/>
        <end position="307"/>
    </location>
</feature>
<name>A0A178ZV21_9EURO</name>
<dbReference type="RefSeq" id="XP_018696966.1">
    <property type="nucleotide sequence ID" value="XM_018834342.1"/>
</dbReference>
<feature type="region of interest" description="Disordered" evidence="1">
    <location>
        <begin position="294"/>
        <end position="343"/>
    </location>
</feature>
<accession>A0A178ZV21</accession>
<protein>
    <recommendedName>
        <fullName evidence="4">Myb-like domain-containing protein</fullName>
    </recommendedName>
</protein>
<evidence type="ECO:0000256" key="1">
    <source>
        <dbReference type="SAM" id="MobiDB-lite"/>
    </source>
</evidence>
<evidence type="ECO:0000313" key="3">
    <source>
        <dbReference type="Proteomes" id="UP000078343"/>
    </source>
</evidence>
<dbReference type="EMBL" id="LVYI01000002">
    <property type="protein sequence ID" value="OAP63599.1"/>
    <property type="molecule type" value="Genomic_DNA"/>
</dbReference>